<feature type="region of interest" description="Disordered" evidence="1">
    <location>
        <begin position="408"/>
        <end position="441"/>
    </location>
</feature>
<dbReference type="SUPFAM" id="SSF56973">
    <property type="entry name" value="Aerolisin/ETX pore-forming domain"/>
    <property type="match status" value="1"/>
</dbReference>
<feature type="signal peptide" evidence="2">
    <location>
        <begin position="1"/>
        <end position="36"/>
    </location>
</feature>
<feature type="chain" id="PRO_5045995680" description="Secreted protein" evidence="2">
    <location>
        <begin position="37"/>
        <end position="441"/>
    </location>
</feature>
<proteinExistence type="predicted"/>
<dbReference type="EMBL" id="JAMTCP010000004">
    <property type="protein sequence ID" value="MCP2257442.1"/>
    <property type="molecule type" value="Genomic_DNA"/>
</dbReference>
<evidence type="ECO:0000256" key="2">
    <source>
        <dbReference type="SAM" id="SignalP"/>
    </source>
</evidence>
<evidence type="ECO:0000313" key="3">
    <source>
        <dbReference type="EMBL" id="MCP2257442.1"/>
    </source>
</evidence>
<keyword evidence="2" id="KW-0732">Signal</keyword>
<protein>
    <recommendedName>
        <fullName evidence="5">Secreted protein</fullName>
    </recommendedName>
</protein>
<sequence>MSSPISGRTGRRPHRIARVVGVSALLVGALPTAAWAQDAAPTDEPRSLDRAFANVQSIPCDGVQYVVREPDVSPYTELGGTPVIIEKGDQIPTQLQVSKGETTTNTVTDTLGVDVQLSGKLVPASNVWEIGGQVNFSFTHSVSIEKTTTFSQDITATINPTGRSQITASPVFYKLQASGFYWRSATENGCQPQVTLNRLTMNTVAAMGWQILCDDLDGSGPRRCVAGRDGDYTPPGDAAHSDPLLPDLYLPKDPTPRVPYKFVDDCWVDPFLQKGANLCQAAIPSVCEFHSYDQGGPTSWEYQGFVKCPETLPYQDWMLLTIIHEKPYPEGYLTPFPDDIWNWKVDYVSNCRNGDWCEANQRSSRGGETNILVAHIHGGDGTGFGSRVLLLPVRGDRSYWDQISGAASDAITSSTARVPASPKLPTRQPHESSDPQPVNER</sequence>
<organism evidence="3 4">
    <name type="scientific">Streptoalloteichus tenebrarius (strain ATCC 17920 / DSM 40477 / JCM 4838 / CBS 697.72 / NBRC 16177 / NCIMB 11028 / NRRL B-12390 / A12253. 1 / ISP 5477)</name>
    <name type="common">Streptomyces tenebrarius</name>
    <dbReference type="NCBI Taxonomy" id="1933"/>
    <lineage>
        <taxon>Bacteria</taxon>
        <taxon>Bacillati</taxon>
        <taxon>Actinomycetota</taxon>
        <taxon>Actinomycetes</taxon>
        <taxon>Pseudonocardiales</taxon>
        <taxon>Pseudonocardiaceae</taxon>
        <taxon>Streptoalloteichus</taxon>
    </lineage>
</organism>
<gene>
    <name evidence="3" type="ORF">LX15_001127</name>
</gene>
<name>A0ABT1HPK0_STRSD</name>
<reference evidence="3 4" key="1">
    <citation type="submission" date="2022-06" db="EMBL/GenBank/DDBJ databases">
        <title>Genomic Encyclopedia of Archaeal and Bacterial Type Strains, Phase II (KMG-II): from individual species to whole genera.</title>
        <authorList>
            <person name="Goeker M."/>
        </authorList>
    </citation>
    <scope>NUCLEOTIDE SEQUENCE [LARGE SCALE GENOMIC DNA]</scope>
    <source>
        <strain evidence="3 4">DSM 40477</strain>
    </source>
</reference>
<dbReference type="Proteomes" id="UP001205311">
    <property type="component" value="Unassembled WGS sequence"/>
</dbReference>
<feature type="compositionally biased region" description="Basic and acidic residues" evidence="1">
    <location>
        <begin position="428"/>
        <end position="441"/>
    </location>
</feature>
<evidence type="ECO:0008006" key="5">
    <source>
        <dbReference type="Google" id="ProtNLM"/>
    </source>
</evidence>
<evidence type="ECO:0000256" key="1">
    <source>
        <dbReference type="SAM" id="MobiDB-lite"/>
    </source>
</evidence>
<evidence type="ECO:0000313" key="4">
    <source>
        <dbReference type="Proteomes" id="UP001205311"/>
    </source>
</evidence>
<accession>A0ABT1HPK0</accession>
<comment type="caution">
    <text evidence="3">The sequence shown here is derived from an EMBL/GenBank/DDBJ whole genome shotgun (WGS) entry which is preliminary data.</text>
</comment>
<keyword evidence="4" id="KW-1185">Reference proteome</keyword>